<evidence type="ECO:0000313" key="1">
    <source>
        <dbReference type="EMBL" id="SDL35592.1"/>
    </source>
</evidence>
<dbReference type="EMBL" id="FNGY01000001">
    <property type="protein sequence ID" value="SDL35592.1"/>
    <property type="molecule type" value="Genomic_DNA"/>
</dbReference>
<accession>A0A1G9JE64</accession>
<dbReference type="Proteomes" id="UP000183200">
    <property type="component" value="Unassembled WGS sequence"/>
</dbReference>
<sequence length="87" mass="10322">MLDVFNPPILVNHTYFRCFPYMKSGLEFSKRRVVVKENYENKISQFKSTFKHHSNQQLNEKIINRKTYDKAAVEAARQLLAIRSNMV</sequence>
<gene>
    <name evidence="1" type="ORF">SAMN05421820_101230</name>
</gene>
<name>A0A1G9JE64_9SPHI</name>
<keyword evidence="2" id="KW-1185">Reference proteome</keyword>
<dbReference type="AlphaFoldDB" id="A0A1G9JE64"/>
<organism evidence="1 2">
    <name type="scientific">Pedobacter steynii</name>
    <dbReference type="NCBI Taxonomy" id="430522"/>
    <lineage>
        <taxon>Bacteria</taxon>
        <taxon>Pseudomonadati</taxon>
        <taxon>Bacteroidota</taxon>
        <taxon>Sphingobacteriia</taxon>
        <taxon>Sphingobacteriales</taxon>
        <taxon>Sphingobacteriaceae</taxon>
        <taxon>Pedobacter</taxon>
    </lineage>
</organism>
<evidence type="ECO:0000313" key="2">
    <source>
        <dbReference type="Proteomes" id="UP000183200"/>
    </source>
</evidence>
<proteinExistence type="predicted"/>
<reference evidence="2" key="1">
    <citation type="submission" date="2016-10" db="EMBL/GenBank/DDBJ databases">
        <authorList>
            <person name="Varghese N."/>
            <person name="Submissions S."/>
        </authorList>
    </citation>
    <scope>NUCLEOTIDE SEQUENCE [LARGE SCALE GENOMIC DNA]</scope>
    <source>
        <strain evidence="2">DSM 19110</strain>
    </source>
</reference>
<protein>
    <submittedName>
        <fullName evidence="1">Uncharacterized protein</fullName>
    </submittedName>
</protein>